<dbReference type="EMBL" id="JGDJ01000170">
    <property type="protein sequence ID" value="EXZ29183.1"/>
    <property type="molecule type" value="Genomic_DNA"/>
</dbReference>
<accession>A0A015XBU3</accession>
<name>A0A015XBU3_BACFG</name>
<dbReference type="AlphaFoldDB" id="A0A015XBU3"/>
<reference evidence="1 2" key="1">
    <citation type="submission" date="2014-02" db="EMBL/GenBank/DDBJ databases">
        <authorList>
            <person name="Sears C."/>
            <person name="Carroll K."/>
            <person name="Sack B.R."/>
            <person name="Qadri F."/>
            <person name="Myers L.L."/>
            <person name="Chung G.-T."/>
            <person name="Escheverria P."/>
            <person name="Fraser C.M."/>
            <person name="Sadzewicz L."/>
            <person name="Shefchek K.A."/>
            <person name="Tallon L."/>
            <person name="Das S.P."/>
            <person name="Daugherty S."/>
            <person name="Mongodin E.F."/>
        </authorList>
    </citation>
    <scope>NUCLEOTIDE SEQUENCE [LARGE SCALE GENOMIC DNA]</scope>
    <source>
        <strain evidence="1 2">S36L11</strain>
    </source>
</reference>
<evidence type="ECO:0000313" key="2">
    <source>
        <dbReference type="Proteomes" id="UP000022082"/>
    </source>
</evidence>
<evidence type="ECO:0000313" key="1">
    <source>
        <dbReference type="EMBL" id="EXZ29183.1"/>
    </source>
</evidence>
<protein>
    <submittedName>
        <fullName evidence="1">Uncharacterized protein</fullName>
    </submittedName>
</protein>
<gene>
    <name evidence="1" type="ORF">M136_1616</name>
</gene>
<sequence>MKYLIKRIQCVSGEVTDTHYVNIETNNIEATRKELHACYQCDRILFSYEQINKTQ</sequence>
<organism evidence="1 2">
    <name type="scientific">Bacteroides fragilis str. S36L11</name>
    <dbReference type="NCBI Taxonomy" id="1339327"/>
    <lineage>
        <taxon>Bacteria</taxon>
        <taxon>Pseudomonadati</taxon>
        <taxon>Bacteroidota</taxon>
        <taxon>Bacteroidia</taxon>
        <taxon>Bacteroidales</taxon>
        <taxon>Bacteroidaceae</taxon>
        <taxon>Bacteroides</taxon>
    </lineage>
</organism>
<dbReference type="Proteomes" id="UP000022082">
    <property type="component" value="Unassembled WGS sequence"/>
</dbReference>
<comment type="caution">
    <text evidence="1">The sequence shown here is derived from an EMBL/GenBank/DDBJ whole genome shotgun (WGS) entry which is preliminary data.</text>
</comment>
<proteinExistence type="predicted"/>